<dbReference type="InterPro" id="IPR027417">
    <property type="entry name" value="P-loop_NTPase"/>
</dbReference>
<proteinExistence type="predicted"/>
<organism evidence="3 4">
    <name type="scientific">Qipengyuania nanhaisediminis</name>
    <dbReference type="NCBI Taxonomy" id="604088"/>
    <lineage>
        <taxon>Bacteria</taxon>
        <taxon>Pseudomonadati</taxon>
        <taxon>Pseudomonadota</taxon>
        <taxon>Alphaproteobacteria</taxon>
        <taxon>Sphingomonadales</taxon>
        <taxon>Erythrobacteraceae</taxon>
        <taxon>Qipengyuania</taxon>
    </lineage>
</organism>
<evidence type="ECO:0000259" key="2">
    <source>
        <dbReference type="Pfam" id="PF08751"/>
    </source>
</evidence>
<dbReference type="SUPFAM" id="SSF55464">
    <property type="entry name" value="Origin of replication-binding domain, RBD-like"/>
    <property type="match status" value="1"/>
</dbReference>
<dbReference type="Pfam" id="PF08751">
    <property type="entry name" value="TrwC"/>
    <property type="match status" value="1"/>
</dbReference>
<dbReference type="EMBL" id="FOWZ01000007">
    <property type="protein sequence ID" value="SFP43316.1"/>
    <property type="molecule type" value="Genomic_DNA"/>
</dbReference>
<dbReference type="Proteomes" id="UP000199331">
    <property type="component" value="Unassembled WGS sequence"/>
</dbReference>
<accession>A0A1I5QBS7</accession>
<keyword evidence="4" id="KW-1185">Reference proteome</keyword>
<dbReference type="OrthoDB" id="98563at2"/>
<dbReference type="SUPFAM" id="SSF52540">
    <property type="entry name" value="P-loop containing nucleoside triphosphate hydrolases"/>
    <property type="match status" value="2"/>
</dbReference>
<name>A0A1I5QBS7_9SPHN</name>
<dbReference type="NCBIfam" id="TIGR02686">
    <property type="entry name" value="relax_trwC"/>
    <property type="match status" value="1"/>
</dbReference>
<dbReference type="InterPro" id="IPR014059">
    <property type="entry name" value="TraI/TrwC_relax"/>
</dbReference>
<gene>
    <name evidence="3" type="ORF">SAMN04488060_2841</name>
</gene>
<dbReference type="AlphaFoldDB" id="A0A1I5QBS7"/>
<dbReference type="Gene3D" id="3.40.50.300">
    <property type="entry name" value="P-loop containing nucleotide triphosphate hydrolases"/>
    <property type="match status" value="2"/>
</dbReference>
<dbReference type="Pfam" id="PF13604">
    <property type="entry name" value="AAA_30"/>
    <property type="match status" value="1"/>
</dbReference>
<protein>
    <submittedName>
        <fullName evidence="3">Conjugative relaxase domain-containing protein, TrwC/TraI family</fullName>
    </submittedName>
</protein>
<evidence type="ECO:0000256" key="1">
    <source>
        <dbReference type="SAM" id="MobiDB-lite"/>
    </source>
</evidence>
<dbReference type="InterPro" id="IPR014862">
    <property type="entry name" value="TrwC"/>
</dbReference>
<reference evidence="4" key="1">
    <citation type="submission" date="2016-10" db="EMBL/GenBank/DDBJ databases">
        <authorList>
            <person name="Varghese N."/>
            <person name="Submissions S."/>
        </authorList>
    </citation>
    <scope>NUCLEOTIDE SEQUENCE [LARGE SCALE GENOMIC DNA]</scope>
    <source>
        <strain evidence="4">CGMCC 1.7715</strain>
    </source>
</reference>
<feature type="region of interest" description="Disordered" evidence="1">
    <location>
        <begin position="932"/>
        <end position="970"/>
    </location>
</feature>
<feature type="domain" description="TrwC relaxase" evidence="2">
    <location>
        <begin position="12"/>
        <end position="277"/>
    </location>
</feature>
<feature type="compositionally biased region" description="Basic and acidic residues" evidence="1">
    <location>
        <begin position="936"/>
        <end position="960"/>
    </location>
</feature>
<dbReference type="RefSeq" id="WP_090483107.1">
    <property type="nucleotide sequence ID" value="NZ_FOWZ01000007.1"/>
</dbReference>
<sequence>MLSVANVRSPSAAASYFASDNYYASADADRSGQWVGEGAKRLGLNGKVEAQTFDALLRGELPDGSSVGNPGQAHRPGTDLTFSVPKSWSLLALVGKDERIIAAYREAVLEALHWAEKNAAETRMVEKGKTVTQATGNLAIGLFQHDTNRNQEPNLHFHAVIANVTQGKDGKWRTLKNDRLWQLNTTLNSIAMARFRVAVEKLGYEPGPTLKHGNFEARGITREQVMAFSSRRQEVLDARRGSGLEAGRIAALDTRASKDGIEDREALGMQWSDTAKSIGLDLAPLVERAQTRSLKQSIETGRFGSLVERGRAWLGRFVAHVRGDPADPLVPKSVLRQDRETIAAAQAVASAVRHLSQREAAFERTALYKAALDFGLPATIADIEKRTRALVRSGDLIAGMGEHKDWLASRDEVLTEQRIVPEVAAGKGASSSAVEPESATDRVQAAAMTGQGFRLNEGQLGAAKLILTSEDRTIAVQGIAGAGKSSVLKPVAEVLRDEGHSVIGLAIQNTLVQMLERDTGIGSQTLARFLGGWKKLLDDPGNAALRAEAKAALKDHVLVLDEASMVSNEDKEKLVRLANLADVHRLVLMGDRKQLGAVDAGKPFALLQRTGMARAEMATNLRARDPVVREAQAAAQAGDVRTALRHLQPHTLEARGDGALVAANTWLALDKDTRSRTSIYASGRAIRSAVDAAVQQGLLANGEIGPGKAELGVLDRVNTTREELRHLSAYQPGRVLEVSRKQQALGLSAGEYRVLGQDRKGRQVEVADKRGKRFRFDPARIRAGKGDQNLTLHEPRKLEIHEGDRIRWTRNDHRRGLFNADQARVVAIAGGKVTFETSRGDQVELKKDDPMLKRIDLAYALNAHMAQGLTSDRGIAVMDSRERNLSNQKTFLVTITRLRDHLTLVVDSSDRLGAAVARNKGEKASALEVTAQLTPPEKKNGELDQLKPEEVNKAEKELARSKSKTLDFGI</sequence>
<dbReference type="STRING" id="604088.SAMN04488060_2841"/>
<evidence type="ECO:0000313" key="4">
    <source>
        <dbReference type="Proteomes" id="UP000199331"/>
    </source>
</evidence>
<dbReference type="NCBIfam" id="NF041492">
    <property type="entry name" value="MobF"/>
    <property type="match status" value="1"/>
</dbReference>
<evidence type="ECO:0000313" key="3">
    <source>
        <dbReference type="EMBL" id="SFP43316.1"/>
    </source>
</evidence>
<dbReference type="Gene3D" id="2.30.30.940">
    <property type="match status" value="1"/>
</dbReference>